<feature type="domain" description="Nudix hydrolase" evidence="1">
    <location>
        <begin position="29"/>
        <end position="179"/>
    </location>
</feature>
<gene>
    <name evidence="2" type="ORF">KC717_03445</name>
</gene>
<organism evidence="2 3">
    <name type="scientific">Candidatus Dojkabacteria bacterium</name>
    <dbReference type="NCBI Taxonomy" id="2099670"/>
    <lineage>
        <taxon>Bacteria</taxon>
        <taxon>Candidatus Dojkabacteria</taxon>
    </lineage>
</organism>
<reference evidence="2" key="2">
    <citation type="journal article" date="2021" name="Microbiome">
        <title>Successional dynamics and alternative stable states in a saline activated sludge microbial community over 9 years.</title>
        <authorList>
            <person name="Wang Y."/>
            <person name="Ye J."/>
            <person name="Ju F."/>
            <person name="Liu L."/>
            <person name="Boyd J.A."/>
            <person name="Deng Y."/>
            <person name="Parks D.H."/>
            <person name="Jiang X."/>
            <person name="Yin X."/>
            <person name="Woodcroft B.J."/>
            <person name="Tyson G.W."/>
            <person name="Hugenholtz P."/>
            <person name="Polz M.F."/>
            <person name="Zhang T."/>
        </authorList>
    </citation>
    <scope>NUCLEOTIDE SEQUENCE</scope>
    <source>
        <strain evidence="2">HKST-UBA11</strain>
    </source>
</reference>
<dbReference type="GO" id="GO:0005737">
    <property type="term" value="C:cytoplasm"/>
    <property type="evidence" value="ECO:0007669"/>
    <property type="project" value="TreeGrafter"/>
</dbReference>
<dbReference type="Proteomes" id="UP000754563">
    <property type="component" value="Unassembled WGS sequence"/>
</dbReference>
<comment type="caution">
    <text evidence="2">The sequence shown here is derived from an EMBL/GenBank/DDBJ whole genome shotgun (WGS) entry which is preliminary data.</text>
</comment>
<proteinExistence type="predicted"/>
<dbReference type="SUPFAM" id="SSF55811">
    <property type="entry name" value="Nudix"/>
    <property type="match status" value="1"/>
</dbReference>
<evidence type="ECO:0000259" key="1">
    <source>
        <dbReference type="PROSITE" id="PS51462"/>
    </source>
</evidence>
<dbReference type="InterPro" id="IPR015797">
    <property type="entry name" value="NUDIX_hydrolase-like_dom_sf"/>
</dbReference>
<dbReference type="PANTHER" id="PTHR10885:SF20">
    <property type="entry name" value="NUDIX HYDROLASE DOMAIN-CONTAINING PROTEIN"/>
    <property type="match status" value="1"/>
</dbReference>
<sequence length="185" mass="21449">MTDEYLHKMTEVGEKRGKILRKDAHQKGICHSTVHIWVITAQGDILLQKRAKQKKQFADCYHMAIAGHVSYPDTSVETVKKESMEELGLEIDTSKLIHLFSFHEALVVPETGETDNEYRDIYVYIVDSKDQLGSLELQESEVQGLEWVTLKDFAEGIENETLYKQMLPHAKSYYLRVVEELQRYI</sequence>
<dbReference type="PANTHER" id="PTHR10885">
    <property type="entry name" value="ISOPENTENYL-DIPHOSPHATE DELTA-ISOMERASE"/>
    <property type="match status" value="1"/>
</dbReference>
<protein>
    <submittedName>
        <fullName evidence="2">NUDIX domain-containing protein</fullName>
    </submittedName>
</protein>
<reference evidence="2" key="1">
    <citation type="submission" date="2020-04" db="EMBL/GenBank/DDBJ databases">
        <authorList>
            <person name="Zhang T."/>
        </authorList>
    </citation>
    <scope>NUCLEOTIDE SEQUENCE</scope>
    <source>
        <strain evidence="2">HKST-UBA11</strain>
    </source>
</reference>
<dbReference type="PROSITE" id="PS51462">
    <property type="entry name" value="NUDIX"/>
    <property type="match status" value="1"/>
</dbReference>
<dbReference type="Pfam" id="PF00293">
    <property type="entry name" value="NUDIX"/>
    <property type="match status" value="1"/>
</dbReference>
<evidence type="ECO:0000313" key="2">
    <source>
        <dbReference type="EMBL" id="MCA9385678.1"/>
    </source>
</evidence>
<name>A0A955RKS1_9BACT</name>
<dbReference type="AlphaFoldDB" id="A0A955RKS1"/>
<dbReference type="GO" id="GO:0009240">
    <property type="term" value="P:isopentenyl diphosphate biosynthetic process"/>
    <property type="evidence" value="ECO:0007669"/>
    <property type="project" value="TreeGrafter"/>
</dbReference>
<dbReference type="InterPro" id="IPR000086">
    <property type="entry name" value="NUDIX_hydrolase_dom"/>
</dbReference>
<dbReference type="CDD" id="cd04692">
    <property type="entry name" value="NUDIX_Hydrolase"/>
    <property type="match status" value="1"/>
</dbReference>
<dbReference type="Gene3D" id="3.90.79.10">
    <property type="entry name" value="Nucleoside Triphosphate Pyrophosphohydrolase"/>
    <property type="match status" value="1"/>
</dbReference>
<evidence type="ECO:0000313" key="3">
    <source>
        <dbReference type="Proteomes" id="UP000754563"/>
    </source>
</evidence>
<dbReference type="EMBL" id="JAGQLH010000036">
    <property type="protein sequence ID" value="MCA9385678.1"/>
    <property type="molecule type" value="Genomic_DNA"/>
</dbReference>
<dbReference type="GO" id="GO:0004452">
    <property type="term" value="F:isopentenyl-diphosphate delta-isomerase activity"/>
    <property type="evidence" value="ECO:0007669"/>
    <property type="project" value="TreeGrafter"/>
</dbReference>
<accession>A0A955RKS1</accession>